<organism evidence="2 3">
    <name type="scientific">Lineolata rhizophorae</name>
    <dbReference type="NCBI Taxonomy" id="578093"/>
    <lineage>
        <taxon>Eukaryota</taxon>
        <taxon>Fungi</taxon>
        <taxon>Dikarya</taxon>
        <taxon>Ascomycota</taxon>
        <taxon>Pezizomycotina</taxon>
        <taxon>Dothideomycetes</taxon>
        <taxon>Dothideomycetes incertae sedis</taxon>
        <taxon>Lineolatales</taxon>
        <taxon>Lineolataceae</taxon>
        <taxon>Lineolata</taxon>
    </lineage>
</organism>
<protein>
    <submittedName>
        <fullName evidence="2">Uncharacterized protein</fullName>
    </submittedName>
</protein>
<reference evidence="2" key="1">
    <citation type="journal article" date="2020" name="Stud. Mycol.">
        <title>101 Dothideomycetes genomes: a test case for predicting lifestyles and emergence of pathogens.</title>
        <authorList>
            <person name="Haridas S."/>
            <person name="Albert R."/>
            <person name="Binder M."/>
            <person name="Bloem J."/>
            <person name="Labutti K."/>
            <person name="Salamov A."/>
            <person name="Andreopoulos B."/>
            <person name="Baker S."/>
            <person name="Barry K."/>
            <person name="Bills G."/>
            <person name="Bluhm B."/>
            <person name="Cannon C."/>
            <person name="Castanera R."/>
            <person name="Culley D."/>
            <person name="Daum C."/>
            <person name="Ezra D."/>
            <person name="Gonzalez J."/>
            <person name="Henrissat B."/>
            <person name="Kuo A."/>
            <person name="Liang C."/>
            <person name="Lipzen A."/>
            <person name="Lutzoni F."/>
            <person name="Magnuson J."/>
            <person name="Mondo S."/>
            <person name="Nolan M."/>
            <person name="Ohm R."/>
            <person name="Pangilinan J."/>
            <person name="Park H.-J."/>
            <person name="Ramirez L."/>
            <person name="Alfaro M."/>
            <person name="Sun H."/>
            <person name="Tritt A."/>
            <person name="Yoshinaga Y."/>
            <person name="Zwiers L.-H."/>
            <person name="Turgeon B."/>
            <person name="Goodwin S."/>
            <person name="Spatafora J."/>
            <person name="Crous P."/>
            <person name="Grigoriev I."/>
        </authorList>
    </citation>
    <scope>NUCLEOTIDE SEQUENCE</scope>
    <source>
        <strain evidence="2">ATCC 16933</strain>
    </source>
</reference>
<gene>
    <name evidence="2" type="ORF">BDY21DRAFT_374254</name>
</gene>
<proteinExistence type="predicted"/>
<sequence length="195" mass="21266">MLFAFIATLLGGSFISLVAGQDPNAPCYFPGGQWAEDFYPCDIYAYPTTLCCPSGWTCFDDALCIITDEAASNSSFPMGTTYRGTCTNPEWDNDVCGDFCLNNPVSDNGGALVQCSSNTFCCAPDIEDGACAYDLASIFDTISSNDGTTIYVNYFNCRFISANGHEDIKGKQLVFNDFQQSFHDYFGNSHRNGVK</sequence>
<feature type="chain" id="PRO_5025533386" evidence="1">
    <location>
        <begin position="21"/>
        <end position="195"/>
    </location>
</feature>
<dbReference type="EMBL" id="MU001692">
    <property type="protein sequence ID" value="KAF2454367.1"/>
    <property type="molecule type" value="Genomic_DNA"/>
</dbReference>
<keyword evidence="1" id="KW-0732">Signal</keyword>
<keyword evidence="3" id="KW-1185">Reference proteome</keyword>
<evidence type="ECO:0000313" key="3">
    <source>
        <dbReference type="Proteomes" id="UP000799766"/>
    </source>
</evidence>
<dbReference type="Proteomes" id="UP000799766">
    <property type="component" value="Unassembled WGS sequence"/>
</dbReference>
<evidence type="ECO:0000313" key="2">
    <source>
        <dbReference type="EMBL" id="KAF2454367.1"/>
    </source>
</evidence>
<evidence type="ECO:0000256" key="1">
    <source>
        <dbReference type="SAM" id="SignalP"/>
    </source>
</evidence>
<accession>A0A6A6NS91</accession>
<dbReference type="OrthoDB" id="5215637at2759"/>
<feature type="signal peptide" evidence="1">
    <location>
        <begin position="1"/>
        <end position="20"/>
    </location>
</feature>
<dbReference type="AlphaFoldDB" id="A0A6A6NS91"/>
<name>A0A6A6NS91_9PEZI</name>